<name>A0ACA9M9Y1_9GLOM</name>
<evidence type="ECO:0000313" key="1">
    <source>
        <dbReference type="EMBL" id="CAG8569735.1"/>
    </source>
</evidence>
<accession>A0ACA9M9Y1</accession>
<dbReference type="Proteomes" id="UP000789920">
    <property type="component" value="Unassembled WGS sequence"/>
</dbReference>
<proteinExistence type="predicted"/>
<gene>
    <name evidence="1" type="ORF">RPERSI_LOCUS4704</name>
</gene>
<dbReference type="EMBL" id="CAJVQC010006673">
    <property type="protein sequence ID" value="CAG8569735.1"/>
    <property type="molecule type" value="Genomic_DNA"/>
</dbReference>
<comment type="caution">
    <text evidence="1">The sequence shown here is derived from an EMBL/GenBank/DDBJ whole genome shotgun (WGS) entry which is preliminary data.</text>
</comment>
<evidence type="ECO:0000313" key="2">
    <source>
        <dbReference type="Proteomes" id="UP000789920"/>
    </source>
</evidence>
<reference evidence="1" key="1">
    <citation type="submission" date="2021-06" db="EMBL/GenBank/DDBJ databases">
        <authorList>
            <person name="Kallberg Y."/>
            <person name="Tangrot J."/>
            <person name="Rosling A."/>
        </authorList>
    </citation>
    <scope>NUCLEOTIDE SEQUENCE</scope>
    <source>
        <strain evidence="1">MA461A</strain>
    </source>
</reference>
<protein>
    <submittedName>
        <fullName evidence="1">36280_t:CDS:1</fullName>
    </submittedName>
</protein>
<feature type="non-terminal residue" evidence="1">
    <location>
        <position position="1"/>
    </location>
</feature>
<sequence length="397" mass="43794">RYIISAPGKVILFGEHAVVYGKTAIAGSLDKLRTYAFFEKRIDGYLELNLTDLGLQRAFLWPASALPYNLVNNVDVKEERQKLKFNEVLLHKIKSIAFDGQDNQEINNFQQIAAFAFLYLYTCLEYNSQTSWSGMTIHVKSNIPVGKGLGSSASYSVCLATGLLLAFGHISSPRESNEQDIKKTWELINLWAYQAEKVIHGTPSGVDNSVATYGGVIMFTNGVIQNIMGTQSLRFLLTDTKVPRNTKILIENVRTRIENVKGVLSFNKMFPKIGNLILDAIHGVSESFKEILENEISHPSLDKVREIAAQCDLHTKLTGAGGGGCALTLIRNDVSKAQIEIVKAALTASPHCFECYETSIGGHGVGVLDASSGMNLQEFSECEKNQLAEIIGWMYFA</sequence>
<keyword evidence="2" id="KW-1185">Reference proteome</keyword>
<organism evidence="1 2">
    <name type="scientific">Racocetra persica</name>
    <dbReference type="NCBI Taxonomy" id="160502"/>
    <lineage>
        <taxon>Eukaryota</taxon>
        <taxon>Fungi</taxon>
        <taxon>Fungi incertae sedis</taxon>
        <taxon>Mucoromycota</taxon>
        <taxon>Glomeromycotina</taxon>
        <taxon>Glomeromycetes</taxon>
        <taxon>Diversisporales</taxon>
        <taxon>Gigasporaceae</taxon>
        <taxon>Racocetra</taxon>
    </lineage>
</organism>